<evidence type="ECO:0000256" key="1">
    <source>
        <dbReference type="ARBA" id="ARBA00009175"/>
    </source>
</evidence>
<feature type="signal peptide" evidence="4">
    <location>
        <begin position="1"/>
        <end position="21"/>
    </location>
</feature>
<evidence type="ECO:0000256" key="3">
    <source>
        <dbReference type="ARBA" id="ARBA00022729"/>
    </source>
</evidence>
<dbReference type="RefSeq" id="WP_088771726.1">
    <property type="nucleotide sequence ID" value="NZ_AP023082.1"/>
</dbReference>
<dbReference type="EMBL" id="CP022132">
    <property type="protein sequence ID" value="ASG67170.1"/>
    <property type="molecule type" value="Genomic_DNA"/>
</dbReference>
<proteinExistence type="inferred from homology"/>
<dbReference type="NCBIfam" id="TIGR01256">
    <property type="entry name" value="modA"/>
    <property type="match status" value="1"/>
</dbReference>
<dbReference type="Pfam" id="PF13531">
    <property type="entry name" value="SBP_bac_11"/>
    <property type="match status" value="1"/>
</dbReference>
<accession>A0ABN5AU41</accession>
<evidence type="ECO:0000256" key="2">
    <source>
        <dbReference type="ARBA" id="ARBA00022723"/>
    </source>
</evidence>
<protein>
    <submittedName>
        <fullName evidence="5">Molybdate ABC transporter substrate-binding protein</fullName>
    </submittedName>
</protein>
<name>A0ABN5AU41_9GAMM</name>
<keyword evidence="3 4" id="KW-0732">Signal</keyword>
<dbReference type="PANTHER" id="PTHR30632:SF14">
    <property type="entry name" value="TUNGSTATE_MOLYBDATE_CHROMATE-BINDING PROTEIN MODA"/>
    <property type="match status" value="1"/>
</dbReference>
<dbReference type="InterPro" id="IPR050682">
    <property type="entry name" value="ModA/WtpA"/>
</dbReference>
<comment type="similarity">
    <text evidence="1">Belongs to the bacterial solute-binding protein ModA family.</text>
</comment>
<keyword evidence="2" id="KW-0479">Metal-binding</keyword>
<organism evidence="5 6">
    <name type="scientific">Francisella halioticida</name>
    <dbReference type="NCBI Taxonomy" id="549298"/>
    <lineage>
        <taxon>Bacteria</taxon>
        <taxon>Pseudomonadati</taxon>
        <taxon>Pseudomonadota</taxon>
        <taxon>Gammaproteobacteria</taxon>
        <taxon>Thiotrichales</taxon>
        <taxon>Francisellaceae</taxon>
        <taxon>Francisella</taxon>
    </lineage>
</organism>
<keyword evidence="6" id="KW-1185">Reference proteome</keyword>
<dbReference type="PROSITE" id="PS51257">
    <property type="entry name" value="PROKAR_LIPOPROTEIN"/>
    <property type="match status" value="1"/>
</dbReference>
<dbReference type="SUPFAM" id="SSF53850">
    <property type="entry name" value="Periplasmic binding protein-like II"/>
    <property type="match status" value="1"/>
</dbReference>
<sequence length="258" mass="29104">MFKKILLFIFGIAFIFTNASATTITVACASNFITTLQQVAKQYNTTHKNVDIEIIQGSSSKLANQIKNGIPIDIFLSADKKYAAAVSNKIFIYAYGELILTVNKNKVKEQDNLTALLNEVEDSNLKISIANPNLAPYGSHAKSFLIEKKLWNNLISNHRIIYGENIGQAFSYFITNNAPIAFIADSQAKFYKKANKDQWNKNYRIYNLNSKAKYIAQYGTVISKDSKKQAQINSFLEYLLHSKKSKQIIKSMGYSIPK</sequence>
<dbReference type="Gene3D" id="3.40.190.10">
    <property type="entry name" value="Periplasmic binding protein-like II"/>
    <property type="match status" value="2"/>
</dbReference>
<reference evidence="5 6" key="1">
    <citation type="submission" date="2017-06" db="EMBL/GenBank/DDBJ databases">
        <title>Complete genome of Francisella halioticida.</title>
        <authorList>
            <person name="Sjodin A."/>
        </authorList>
    </citation>
    <scope>NUCLEOTIDE SEQUENCE [LARGE SCALE GENOMIC DNA]</scope>
    <source>
        <strain evidence="5 6">DSM 23729</strain>
    </source>
</reference>
<evidence type="ECO:0000313" key="5">
    <source>
        <dbReference type="EMBL" id="ASG67170.1"/>
    </source>
</evidence>
<dbReference type="PIRSF" id="PIRSF004846">
    <property type="entry name" value="ModA"/>
    <property type="match status" value="1"/>
</dbReference>
<dbReference type="InterPro" id="IPR005950">
    <property type="entry name" value="ModA"/>
</dbReference>
<evidence type="ECO:0000256" key="4">
    <source>
        <dbReference type="SAM" id="SignalP"/>
    </source>
</evidence>
<dbReference type="PANTHER" id="PTHR30632">
    <property type="entry name" value="MOLYBDATE-BINDING PERIPLASMIC PROTEIN"/>
    <property type="match status" value="1"/>
</dbReference>
<evidence type="ECO:0000313" key="6">
    <source>
        <dbReference type="Proteomes" id="UP000249910"/>
    </source>
</evidence>
<dbReference type="Proteomes" id="UP000249910">
    <property type="component" value="Chromosome"/>
</dbReference>
<feature type="chain" id="PRO_5045391133" evidence="4">
    <location>
        <begin position="22"/>
        <end position="258"/>
    </location>
</feature>
<gene>
    <name evidence="5" type="primary">modA</name>
    <name evidence="5" type="ORF">CDV26_01120</name>
</gene>